<dbReference type="AlphaFoldDB" id="A0A448YEN0"/>
<dbReference type="Proteomes" id="UP000290900">
    <property type="component" value="Unassembled WGS sequence"/>
</dbReference>
<evidence type="ECO:0000256" key="4">
    <source>
        <dbReference type="ARBA" id="ARBA00022692"/>
    </source>
</evidence>
<reference evidence="11 12" key="1">
    <citation type="submission" date="2018-12" db="EMBL/GenBank/DDBJ databases">
        <authorList>
            <person name="Tiukova I."/>
            <person name="Dainat J."/>
        </authorList>
    </citation>
    <scope>NUCLEOTIDE SEQUENCE [LARGE SCALE GENOMIC DNA]</scope>
</reference>
<sequence>MRLSLVTIACITYGLGLAGAANSTANENVHVYPGLQLQDIFGRDDVVNASCLDVGSVLPKDQCSFVESNCEEYRLGIVDHFKMYYCISETPLVRNFIMFPITLLLLVLLFISLGIVAGECLCPNLSAISHFLGIPDNVSGMTLLAFGNDSPDIMSTYTSFKTDNASLAVGELIGAAFFVTCFVIGLISIIHPFSLLPGTNDDEVDTDLDDVDDIHHFTVANAKLVFFRDVAFFLLTIVLLVGFLGYGRLTKPMLWFLVFLHIVYTLLIISWQLASSKRRKEIETRIRIRNLYDDDTPLHFGGEGLEFENEYTFNPAILNNIEFGSILNGLTKNQTIKFRLSNLPSYSDTAQQYETRLTDENDEGSSDNREDEEDVGIEDVEDGLLKKAFNFVAKPIMLVVQYTVPKMTIDHYDTEYRFTFTELSSLVSSVILSQFIIIHAFMPDATILSRVLFFLISMLLALITYNNMILSGHQSNFLKLVLSTVGFITSIAWIAMIAEELINDLKFISVLTQLSEAILGLTVFAIGNSVGDLISDMVIAKLGYPLMALAACLGGPLMNMLMGIGVNGLIVGGGIKISMSLSLYLSCVFVLFNLLFMVLYIPHNNWKFDRFTGSIMIGTWCFGTLINILTELKGRGG</sequence>
<feature type="transmembrane region" description="Helical" evidence="8">
    <location>
        <begin position="447"/>
        <end position="465"/>
    </location>
</feature>
<evidence type="ECO:0000256" key="5">
    <source>
        <dbReference type="ARBA" id="ARBA00022989"/>
    </source>
</evidence>
<evidence type="ECO:0000256" key="3">
    <source>
        <dbReference type="ARBA" id="ARBA00022448"/>
    </source>
</evidence>
<dbReference type="PANTHER" id="PTHR12266:SF0">
    <property type="entry name" value="MITOCHONDRIAL SODIUM_CALCIUM EXCHANGER PROTEIN"/>
    <property type="match status" value="1"/>
</dbReference>
<feature type="region of interest" description="Disordered" evidence="7">
    <location>
        <begin position="356"/>
        <end position="375"/>
    </location>
</feature>
<feature type="transmembrane region" description="Helical" evidence="8">
    <location>
        <begin position="97"/>
        <end position="116"/>
    </location>
</feature>
<evidence type="ECO:0000256" key="7">
    <source>
        <dbReference type="SAM" id="MobiDB-lite"/>
    </source>
</evidence>
<evidence type="ECO:0000313" key="11">
    <source>
        <dbReference type="EMBL" id="VEU19405.1"/>
    </source>
</evidence>
<feature type="domain" description="Sodium/calcium exchanger membrane region" evidence="10">
    <location>
        <begin position="483"/>
        <end position="628"/>
    </location>
</feature>
<gene>
    <name evidence="11" type="ORF">BRENAR_LOCUS142</name>
</gene>
<evidence type="ECO:0000256" key="6">
    <source>
        <dbReference type="ARBA" id="ARBA00023136"/>
    </source>
</evidence>
<evidence type="ECO:0000256" key="9">
    <source>
        <dbReference type="SAM" id="SignalP"/>
    </source>
</evidence>
<dbReference type="Pfam" id="PF01699">
    <property type="entry name" value="Na_Ca_ex"/>
    <property type="match status" value="2"/>
</dbReference>
<feature type="transmembrane region" description="Helical" evidence="8">
    <location>
        <begin position="477"/>
        <end position="497"/>
    </location>
</feature>
<feature type="transmembrane region" description="Helical" evidence="8">
    <location>
        <begin position="581"/>
        <end position="601"/>
    </location>
</feature>
<dbReference type="EMBL" id="CAACVR010000001">
    <property type="protein sequence ID" value="VEU19405.1"/>
    <property type="molecule type" value="Genomic_DNA"/>
</dbReference>
<dbReference type="OrthoDB" id="407410at2759"/>
<dbReference type="InterPro" id="IPR051359">
    <property type="entry name" value="CaCA_antiporter"/>
</dbReference>
<dbReference type="PANTHER" id="PTHR12266">
    <property type="entry name" value="NA+/CA2+ K+ INDEPENDENT EXCHANGER"/>
    <property type="match status" value="1"/>
</dbReference>
<dbReference type="Gene3D" id="1.20.1420.30">
    <property type="entry name" value="NCX, central ion-binding region"/>
    <property type="match status" value="2"/>
</dbReference>
<feature type="compositionally biased region" description="Acidic residues" evidence="7">
    <location>
        <begin position="360"/>
        <end position="375"/>
    </location>
</feature>
<evidence type="ECO:0000259" key="10">
    <source>
        <dbReference type="Pfam" id="PF01699"/>
    </source>
</evidence>
<keyword evidence="6 8" id="KW-0472">Membrane</keyword>
<dbReference type="InParanoid" id="A0A448YEN0"/>
<organism evidence="11 12">
    <name type="scientific">Brettanomyces naardenensis</name>
    <name type="common">Yeast</name>
    <dbReference type="NCBI Taxonomy" id="13370"/>
    <lineage>
        <taxon>Eukaryota</taxon>
        <taxon>Fungi</taxon>
        <taxon>Dikarya</taxon>
        <taxon>Ascomycota</taxon>
        <taxon>Saccharomycotina</taxon>
        <taxon>Pichiomycetes</taxon>
        <taxon>Pichiales</taxon>
        <taxon>Pichiaceae</taxon>
        <taxon>Brettanomyces</taxon>
    </lineage>
</organism>
<feature type="transmembrane region" description="Helical" evidence="8">
    <location>
        <begin position="613"/>
        <end position="630"/>
    </location>
</feature>
<feature type="transmembrane region" description="Helical" evidence="8">
    <location>
        <begin position="423"/>
        <end position="441"/>
    </location>
</feature>
<dbReference type="GO" id="GO:0008324">
    <property type="term" value="F:monoatomic cation transmembrane transporter activity"/>
    <property type="evidence" value="ECO:0007669"/>
    <property type="project" value="TreeGrafter"/>
</dbReference>
<feature type="domain" description="Sodium/calcium exchanger membrane region" evidence="10">
    <location>
        <begin position="103"/>
        <end position="269"/>
    </location>
</feature>
<evidence type="ECO:0000256" key="2">
    <source>
        <dbReference type="ARBA" id="ARBA00008170"/>
    </source>
</evidence>
<comment type="subcellular location">
    <subcellularLocation>
        <location evidence="1">Membrane</location>
        <topology evidence="1">Multi-pass membrane protein</topology>
    </subcellularLocation>
</comment>
<dbReference type="STRING" id="13370.A0A448YEN0"/>
<accession>A0A448YEN0</accession>
<dbReference type="InterPro" id="IPR004837">
    <property type="entry name" value="NaCa_Exmemb"/>
</dbReference>
<keyword evidence="3" id="KW-0813">Transport</keyword>
<keyword evidence="4 8" id="KW-0812">Transmembrane</keyword>
<dbReference type="InterPro" id="IPR044880">
    <property type="entry name" value="NCX_ion-bd_dom_sf"/>
</dbReference>
<keyword evidence="5 8" id="KW-1133">Transmembrane helix</keyword>
<comment type="similarity">
    <text evidence="2">Belongs to the Ca(2+):cation antiporter (CaCA) (TC 2.A.19) family.</text>
</comment>
<feature type="transmembrane region" description="Helical" evidence="8">
    <location>
        <begin position="546"/>
        <end position="575"/>
    </location>
</feature>
<feature type="signal peptide" evidence="9">
    <location>
        <begin position="1"/>
        <end position="20"/>
    </location>
</feature>
<dbReference type="FunCoup" id="A0A448YEN0">
    <property type="interactions" value="11"/>
</dbReference>
<feature type="transmembrane region" description="Helical" evidence="8">
    <location>
        <begin position="517"/>
        <end position="534"/>
    </location>
</feature>
<keyword evidence="9" id="KW-0732">Signal</keyword>
<protein>
    <submittedName>
        <fullName evidence="11">DEKNAAC100840</fullName>
    </submittedName>
</protein>
<evidence type="ECO:0000313" key="12">
    <source>
        <dbReference type="Proteomes" id="UP000290900"/>
    </source>
</evidence>
<evidence type="ECO:0000256" key="1">
    <source>
        <dbReference type="ARBA" id="ARBA00004141"/>
    </source>
</evidence>
<feature type="chain" id="PRO_5019343212" evidence="9">
    <location>
        <begin position="21"/>
        <end position="637"/>
    </location>
</feature>
<name>A0A448YEN0_BRENA</name>
<feature type="transmembrane region" description="Helical" evidence="8">
    <location>
        <begin position="167"/>
        <end position="190"/>
    </location>
</feature>
<dbReference type="GO" id="GO:0006874">
    <property type="term" value="P:intracellular calcium ion homeostasis"/>
    <property type="evidence" value="ECO:0007669"/>
    <property type="project" value="TreeGrafter"/>
</dbReference>
<feature type="transmembrane region" description="Helical" evidence="8">
    <location>
        <begin position="230"/>
        <end position="247"/>
    </location>
</feature>
<evidence type="ECO:0000256" key="8">
    <source>
        <dbReference type="SAM" id="Phobius"/>
    </source>
</evidence>
<dbReference type="GO" id="GO:0016020">
    <property type="term" value="C:membrane"/>
    <property type="evidence" value="ECO:0007669"/>
    <property type="project" value="UniProtKB-SubCell"/>
</dbReference>
<feature type="transmembrane region" description="Helical" evidence="8">
    <location>
        <begin position="128"/>
        <end position="147"/>
    </location>
</feature>
<feature type="transmembrane region" description="Helical" evidence="8">
    <location>
        <begin position="253"/>
        <end position="274"/>
    </location>
</feature>
<proteinExistence type="inferred from homology"/>
<keyword evidence="12" id="KW-1185">Reference proteome</keyword>